<sequence>MIRNEKILLCCAAGMSTSLLVNKMKAEAEKRGIEVEIWAEPLDKAKEEFAKADVVLLGPQVKYALPEAKKIAEENNINIDVINMVDYGMMNGAKVLDQALNLIK</sequence>
<dbReference type="eggNOG" id="COG1440">
    <property type="taxonomic scope" value="Bacteria"/>
</dbReference>
<keyword evidence="3" id="KW-0762">Sugar transport</keyword>
<proteinExistence type="predicted"/>
<evidence type="ECO:0000256" key="1">
    <source>
        <dbReference type="ARBA" id="ARBA00022448"/>
    </source>
</evidence>
<dbReference type="InterPro" id="IPR013012">
    <property type="entry name" value="PTS_EIIB_3"/>
</dbReference>
<dbReference type="Gene3D" id="3.40.50.2300">
    <property type="match status" value="1"/>
</dbReference>
<evidence type="ECO:0000256" key="3">
    <source>
        <dbReference type="ARBA" id="ARBA00022597"/>
    </source>
</evidence>
<dbReference type="InterPro" id="IPR051819">
    <property type="entry name" value="PTS_sugar-specific_EIIB"/>
</dbReference>
<feature type="domain" description="PTS EIIB type-3" evidence="8">
    <location>
        <begin position="4"/>
        <end position="104"/>
    </location>
</feature>
<dbReference type="HOGENOM" id="CLU_147323_2_1_0"/>
<dbReference type="Pfam" id="PF02302">
    <property type="entry name" value="PTS_IIB"/>
    <property type="match status" value="1"/>
</dbReference>
<gene>
    <name evidence="9" type="ORF">GCWU000323_00477</name>
</gene>
<name>C9MW38_9FUSO</name>
<comment type="caution">
    <text evidence="9">The sequence shown here is derived from an EMBL/GenBank/DDBJ whole genome shotgun (WGS) entry which is preliminary data.</text>
</comment>
<evidence type="ECO:0000313" key="10">
    <source>
        <dbReference type="Proteomes" id="UP000006233"/>
    </source>
</evidence>
<dbReference type="GO" id="GO:0009401">
    <property type="term" value="P:phosphoenolpyruvate-dependent sugar phosphotransferase system"/>
    <property type="evidence" value="ECO:0007669"/>
    <property type="project" value="UniProtKB-KW"/>
</dbReference>
<keyword evidence="1" id="KW-0813">Transport</keyword>
<dbReference type="SUPFAM" id="SSF52794">
    <property type="entry name" value="PTS system IIB component-like"/>
    <property type="match status" value="1"/>
</dbReference>
<dbReference type="EMBL" id="ACVB02000007">
    <property type="protein sequence ID" value="EEX75228.1"/>
    <property type="molecule type" value="Genomic_DNA"/>
</dbReference>
<keyword evidence="4" id="KW-0808">Transferase</keyword>
<dbReference type="STRING" id="634994.GCWU000323_00477"/>
<keyword evidence="5" id="KW-0598">Phosphotransferase system</keyword>
<organism evidence="9 10">
    <name type="scientific">Leptotrichia hofstadii F0254</name>
    <dbReference type="NCBI Taxonomy" id="634994"/>
    <lineage>
        <taxon>Bacteria</taxon>
        <taxon>Fusobacteriati</taxon>
        <taxon>Fusobacteriota</taxon>
        <taxon>Fusobacteriia</taxon>
        <taxon>Fusobacteriales</taxon>
        <taxon>Leptotrichiaceae</taxon>
        <taxon>Leptotrichia</taxon>
    </lineage>
</organism>
<evidence type="ECO:0000256" key="7">
    <source>
        <dbReference type="PROSITE-ProRule" id="PRU00423"/>
    </source>
</evidence>
<dbReference type="Proteomes" id="UP000006233">
    <property type="component" value="Unassembled WGS sequence"/>
</dbReference>
<dbReference type="InterPro" id="IPR003501">
    <property type="entry name" value="PTS_EIIB_2/3"/>
</dbReference>
<accession>C9MW38</accession>
<reference evidence="9 10" key="1">
    <citation type="submission" date="2009-09" db="EMBL/GenBank/DDBJ databases">
        <authorList>
            <person name="Weinstock G."/>
            <person name="Sodergren E."/>
            <person name="Clifton S."/>
            <person name="Fulton L."/>
            <person name="Fulton B."/>
            <person name="Courtney L."/>
            <person name="Fronick C."/>
            <person name="Harrison M."/>
            <person name="Strong C."/>
            <person name="Farmer C."/>
            <person name="Delahaunty K."/>
            <person name="Markovic C."/>
            <person name="Hall O."/>
            <person name="Minx P."/>
            <person name="Tomlinson C."/>
            <person name="Mitreva M."/>
            <person name="Nelson J."/>
            <person name="Hou S."/>
            <person name="Wollam A."/>
            <person name="Pepin K.H."/>
            <person name="Johnson M."/>
            <person name="Bhonagiri V."/>
            <person name="Nash W.E."/>
            <person name="Warren W."/>
            <person name="Chinwalla A."/>
            <person name="Mardis E.R."/>
            <person name="Wilson R.K."/>
        </authorList>
    </citation>
    <scope>NUCLEOTIDE SEQUENCE [LARGE SCALE GENOMIC DNA]</scope>
    <source>
        <strain evidence="9 10">F0254</strain>
    </source>
</reference>
<feature type="modified residue" description="Phosphocysteine; by EIIA" evidence="7">
    <location>
        <position position="11"/>
    </location>
</feature>
<dbReference type="CDD" id="cd05564">
    <property type="entry name" value="PTS_IIB_chitobiose_lichenan"/>
    <property type="match status" value="1"/>
</dbReference>
<evidence type="ECO:0000313" key="9">
    <source>
        <dbReference type="EMBL" id="EEX75228.1"/>
    </source>
</evidence>
<dbReference type="PANTHER" id="PTHR34581:SF2">
    <property type="entry name" value="PTS SYSTEM N,N'-DIACETYLCHITOBIOSE-SPECIFIC EIIB COMPONENT"/>
    <property type="match status" value="1"/>
</dbReference>
<dbReference type="PROSITE" id="PS51100">
    <property type="entry name" value="PTS_EIIB_TYPE_3"/>
    <property type="match status" value="1"/>
</dbReference>
<keyword evidence="2" id="KW-0597">Phosphoprotein</keyword>
<keyword evidence="6" id="KW-0418">Kinase</keyword>
<dbReference type="InterPro" id="IPR036095">
    <property type="entry name" value="PTS_EIIB-like_sf"/>
</dbReference>
<evidence type="ECO:0000256" key="5">
    <source>
        <dbReference type="ARBA" id="ARBA00022683"/>
    </source>
</evidence>
<evidence type="ECO:0000256" key="2">
    <source>
        <dbReference type="ARBA" id="ARBA00022553"/>
    </source>
</evidence>
<dbReference type="GO" id="GO:0008982">
    <property type="term" value="F:protein-N(PI)-phosphohistidine-sugar phosphotransferase activity"/>
    <property type="evidence" value="ECO:0007669"/>
    <property type="project" value="InterPro"/>
</dbReference>
<dbReference type="PANTHER" id="PTHR34581">
    <property type="entry name" value="PTS SYSTEM N,N'-DIACETYLCHITOBIOSE-SPECIFIC EIIB COMPONENT"/>
    <property type="match status" value="1"/>
</dbReference>
<protein>
    <submittedName>
        <fullName evidence="9">PTS system, Lactose/Cellobiose specific IIB subunit</fullName>
    </submittedName>
</protein>
<evidence type="ECO:0000259" key="8">
    <source>
        <dbReference type="PROSITE" id="PS51100"/>
    </source>
</evidence>
<evidence type="ECO:0000256" key="4">
    <source>
        <dbReference type="ARBA" id="ARBA00022679"/>
    </source>
</evidence>
<dbReference type="AlphaFoldDB" id="C9MW38"/>
<dbReference type="RefSeq" id="WP_006803814.1">
    <property type="nucleotide sequence ID" value="NZ_GG700632.1"/>
</dbReference>
<dbReference type="GO" id="GO:0016301">
    <property type="term" value="F:kinase activity"/>
    <property type="evidence" value="ECO:0007669"/>
    <property type="project" value="UniProtKB-KW"/>
</dbReference>
<evidence type="ECO:0000256" key="6">
    <source>
        <dbReference type="ARBA" id="ARBA00022777"/>
    </source>
</evidence>